<dbReference type="InterPro" id="IPR011057">
    <property type="entry name" value="Mss4-like_sf"/>
</dbReference>
<evidence type="ECO:0000259" key="5">
    <source>
        <dbReference type="PROSITE" id="PS51891"/>
    </source>
</evidence>
<evidence type="ECO:0000313" key="7">
    <source>
        <dbReference type="Proteomes" id="UP001597474"/>
    </source>
</evidence>
<dbReference type="EMBL" id="JBHUMP010000001">
    <property type="protein sequence ID" value="MFD2738331.1"/>
    <property type="molecule type" value="Genomic_DNA"/>
</dbReference>
<evidence type="ECO:0000256" key="2">
    <source>
        <dbReference type="ARBA" id="ARBA00022723"/>
    </source>
</evidence>
<name>A0ABW5TXH8_9RHOB</name>
<dbReference type="PANTHER" id="PTHR33337">
    <property type="entry name" value="GFA DOMAIN-CONTAINING PROTEIN"/>
    <property type="match status" value="1"/>
</dbReference>
<gene>
    <name evidence="6" type="ORF">ACFSUD_01990</name>
</gene>
<keyword evidence="2" id="KW-0479">Metal-binding</keyword>
<dbReference type="Proteomes" id="UP001597474">
    <property type="component" value="Unassembled WGS sequence"/>
</dbReference>
<dbReference type="RefSeq" id="WP_386370952.1">
    <property type="nucleotide sequence ID" value="NZ_JBHUMP010000001.1"/>
</dbReference>
<dbReference type="Pfam" id="PF04828">
    <property type="entry name" value="GFA"/>
    <property type="match status" value="1"/>
</dbReference>
<comment type="similarity">
    <text evidence="1">Belongs to the Gfa family.</text>
</comment>
<dbReference type="Gene3D" id="3.90.1590.10">
    <property type="entry name" value="glutathione-dependent formaldehyde- activating enzyme (gfa)"/>
    <property type="match status" value="1"/>
</dbReference>
<accession>A0ABW5TXH8</accession>
<comment type="caution">
    <text evidence="6">The sequence shown here is derived from an EMBL/GenBank/DDBJ whole genome shotgun (WGS) entry which is preliminary data.</text>
</comment>
<dbReference type="PANTHER" id="PTHR33337:SF40">
    <property type="entry name" value="CENP-V_GFA DOMAIN-CONTAINING PROTEIN-RELATED"/>
    <property type="match status" value="1"/>
</dbReference>
<feature type="domain" description="CENP-V/GFA" evidence="5">
    <location>
        <begin position="7"/>
        <end position="122"/>
    </location>
</feature>
<evidence type="ECO:0000256" key="1">
    <source>
        <dbReference type="ARBA" id="ARBA00005495"/>
    </source>
</evidence>
<dbReference type="InterPro" id="IPR006913">
    <property type="entry name" value="CENP-V/GFA"/>
</dbReference>
<dbReference type="PROSITE" id="PS51891">
    <property type="entry name" value="CENP_V_GFA"/>
    <property type="match status" value="1"/>
</dbReference>
<evidence type="ECO:0000256" key="3">
    <source>
        <dbReference type="ARBA" id="ARBA00022833"/>
    </source>
</evidence>
<reference evidence="7" key="1">
    <citation type="journal article" date="2019" name="Int. J. Syst. Evol. Microbiol.">
        <title>The Global Catalogue of Microorganisms (GCM) 10K type strain sequencing project: providing services to taxonomists for standard genome sequencing and annotation.</title>
        <authorList>
            <consortium name="The Broad Institute Genomics Platform"/>
            <consortium name="The Broad Institute Genome Sequencing Center for Infectious Disease"/>
            <person name="Wu L."/>
            <person name="Ma J."/>
        </authorList>
    </citation>
    <scope>NUCLEOTIDE SEQUENCE [LARGE SCALE GENOMIC DNA]</scope>
    <source>
        <strain evidence="7">TISTR 2562</strain>
    </source>
</reference>
<keyword evidence="4" id="KW-0456">Lyase</keyword>
<proteinExistence type="inferred from homology"/>
<dbReference type="SUPFAM" id="SSF51316">
    <property type="entry name" value="Mss4-like"/>
    <property type="match status" value="1"/>
</dbReference>
<keyword evidence="7" id="KW-1185">Reference proteome</keyword>
<evidence type="ECO:0000256" key="4">
    <source>
        <dbReference type="ARBA" id="ARBA00023239"/>
    </source>
</evidence>
<protein>
    <submittedName>
        <fullName evidence="6">GFA family protein</fullName>
    </submittedName>
</protein>
<sequence length="146" mass="15774">MSESAEHHGRCLCGAVRVTVTGALGNISACHCDMCKRWSGSIFMGIEVDRGRVKISGPVKTYQSSPFAARGWCELCGSALWFGDTEGRHGDVLELAPGLFDNAGGARLTREVYADRCPEGYALAGDHQRVSRAEYEAENKFVEDAG</sequence>
<evidence type="ECO:0000313" key="6">
    <source>
        <dbReference type="EMBL" id="MFD2738331.1"/>
    </source>
</evidence>
<keyword evidence="3" id="KW-0862">Zinc</keyword>
<organism evidence="6 7">
    <name type="scientific">Sulfitobacter aestuarii</name>
    <dbReference type="NCBI Taxonomy" id="2161676"/>
    <lineage>
        <taxon>Bacteria</taxon>
        <taxon>Pseudomonadati</taxon>
        <taxon>Pseudomonadota</taxon>
        <taxon>Alphaproteobacteria</taxon>
        <taxon>Rhodobacterales</taxon>
        <taxon>Roseobacteraceae</taxon>
        <taxon>Sulfitobacter</taxon>
    </lineage>
</organism>